<proteinExistence type="predicted"/>
<accession>A0A1E5SZK3</accession>
<keyword evidence="1" id="KW-0472">Membrane</keyword>
<dbReference type="EMBL" id="MDGQ01000005">
    <property type="protein sequence ID" value="OEK04552.1"/>
    <property type="molecule type" value="Genomic_DNA"/>
</dbReference>
<evidence type="ECO:0000259" key="2">
    <source>
        <dbReference type="Pfam" id="PF13807"/>
    </source>
</evidence>
<dbReference type="PANTHER" id="PTHR32309">
    <property type="entry name" value="TYROSINE-PROTEIN KINASE"/>
    <property type="match status" value="1"/>
</dbReference>
<feature type="transmembrane region" description="Helical" evidence="1">
    <location>
        <begin position="471"/>
        <end position="492"/>
    </location>
</feature>
<reference evidence="3 4" key="1">
    <citation type="submission" date="2016-08" db="EMBL/GenBank/DDBJ databases">
        <title>Draft genome of Fabibacter sp. strain SK-8.</title>
        <authorList>
            <person name="Wong S.-K."/>
            <person name="Hamasaki K."/>
            <person name="Yoshizawa S."/>
        </authorList>
    </citation>
    <scope>NUCLEOTIDE SEQUENCE [LARGE SCALE GENOMIC DNA]</scope>
    <source>
        <strain evidence="3 4">SK-8</strain>
    </source>
</reference>
<dbReference type="GO" id="GO:0005886">
    <property type="term" value="C:plasma membrane"/>
    <property type="evidence" value="ECO:0007669"/>
    <property type="project" value="TreeGrafter"/>
</dbReference>
<keyword evidence="1" id="KW-1133">Transmembrane helix</keyword>
<dbReference type="Proteomes" id="UP000095552">
    <property type="component" value="Unassembled WGS sequence"/>
</dbReference>
<evidence type="ECO:0000313" key="3">
    <source>
        <dbReference type="EMBL" id="OEK04552.1"/>
    </source>
</evidence>
<gene>
    <name evidence="3" type="ORF">BFP71_13890</name>
</gene>
<dbReference type="STRING" id="1563681.BFP71_13890"/>
<evidence type="ECO:0000256" key="1">
    <source>
        <dbReference type="SAM" id="Phobius"/>
    </source>
</evidence>
<keyword evidence="4" id="KW-1185">Reference proteome</keyword>
<evidence type="ECO:0000313" key="4">
    <source>
        <dbReference type="Proteomes" id="UP000095552"/>
    </source>
</evidence>
<feature type="transmembrane region" description="Helical" evidence="1">
    <location>
        <begin position="13"/>
        <end position="30"/>
    </location>
</feature>
<dbReference type="InterPro" id="IPR032807">
    <property type="entry name" value="GNVR"/>
</dbReference>
<sequence>MSLLELIRLIVRYFWHIAGTALVLTLLVFFSTKNDKKEYATHTLLNTGLISGYSIESSSSGRIDYAKTNNELENLINLALAYETHRELSARLLAYFLWQDYQGALDILPENVSDYRKSIKELPIQVTERENEESLLYQIIQIRDKDNENPVHKLINSENAFFGLDQLANLKVSREGNSDMIRMEYSSIDPILSQKTLSLLTDIFITQQKANKEGQTDSVIGFFKDAVDKSDRKLKGAEDELLKFRVNNQIINYYEQTRFISGNKQELDRQYQEELKILAASKSALAKVEAEIVDKQIIPQLQSKIAFNRSEISKQTAMLTQLELVNDTTFDESRYIRKSNLGATIDSLKTEMTSIADELILVNQTAEGVETKDLLTNWLNQVIIKEESSAKLEVMDIRKREYEMIYDRFAPLGSTLKRLEREIDVAERAYLENLHSYNQARLHKYSSMMSSNLKVIDAPYYPDKPLKSKRMMMVILAFLVGLVLPTGIIIALELMDSSLKNPENASAQTKLKIAGVLSKQPAHPDKHLVDFPQLNKQALNLLVQELRAKTNGQDVPREVILLSTQHGEGKTLLSESLKAYFEKFLSASDLKIPEFTFKEIDAILHEPYAQSDLQGAAIHLLVARANRKWTAADKHAVKVYSKLAGQKPLLFLNGVSVDVMEDIIGEVPKRRTWLRMKMKQLLTQGFKPATI</sequence>
<dbReference type="Pfam" id="PF13807">
    <property type="entry name" value="GNVR"/>
    <property type="match status" value="1"/>
</dbReference>
<dbReference type="OrthoDB" id="781284at2"/>
<protein>
    <recommendedName>
        <fullName evidence="2">Tyrosine-protein kinase G-rich domain-containing protein</fullName>
    </recommendedName>
</protein>
<name>A0A1E5SZK3_9BACT</name>
<dbReference type="PANTHER" id="PTHR32309:SF13">
    <property type="entry name" value="FERRIC ENTEROBACTIN TRANSPORT PROTEIN FEPE"/>
    <property type="match status" value="1"/>
</dbReference>
<dbReference type="GO" id="GO:0004713">
    <property type="term" value="F:protein tyrosine kinase activity"/>
    <property type="evidence" value="ECO:0007669"/>
    <property type="project" value="TreeGrafter"/>
</dbReference>
<keyword evidence="1" id="KW-0812">Transmembrane</keyword>
<comment type="caution">
    <text evidence="3">The sequence shown here is derived from an EMBL/GenBank/DDBJ whole genome shotgun (WGS) entry which is preliminary data.</text>
</comment>
<feature type="domain" description="Tyrosine-protein kinase G-rich" evidence="2">
    <location>
        <begin position="416"/>
        <end position="491"/>
    </location>
</feature>
<dbReference type="AlphaFoldDB" id="A0A1E5SZK3"/>
<dbReference type="RefSeq" id="WP_069836057.1">
    <property type="nucleotide sequence ID" value="NZ_MDGQ01000005.1"/>
</dbReference>
<dbReference type="InterPro" id="IPR050445">
    <property type="entry name" value="Bact_polysacc_biosynth/exp"/>
</dbReference>
<organism evidence="3 4">
    <name type="scientific">Roseivirga misakiensis</name>
    <dbReference type="NCBI Taxonomy" id="1563681"/>
    <lineage>
        <taxon>Bacteria</taxon>
        <taxon>Pseudomonadati</taxon>
        <taxon>Bacteroidota</taxon>
        <taxon>Cytophagia</taxon>
        <taxon>Cytophagales</taxon>
        <taxon>Roseivirgaceae</taxon>
        <taxon>Roseivirga</taxon>
    </lineage>
</organism>